<dbReference type="GO" id="GO:0004252">
    <property type="term" value="F:serine-type endopeptidase activity"/>
    <property type="evidence" value="ECO:0007669"/>
    <property type="project" value="InterPro"/>
</dbReference>
<feature type="chain" id="PRO_5012959485" description="Peptidase S8/S53 domain-containing protein" evidence="1">
    <location>
        <begin position="25"/>
        <end position="209"/>
    </location>
</feature>
<keyword evidence="3" id="KW-1185">Reference proteome</keyword>
<gene>
    <name evidence="2" type="ORF">BU14_0259s0028</name>
</gene>
<dbReference type="OrthoDB" id="206201at2759"/>
<protein>
    <recommendedName>
        <fullName evidence="4">Peptidase S8/S53 domain-containing protein</fullName>
    </recommendedName>
</protein>
<dbReference type="InterPro" id="IPR036852">
    <property type="entry name" value="Peptidase_S8/S53_dom_sf"/>
</dbReference>
<evidence type="ECO:0000313" key="3">
    <source>
        <dbReference type="Proteomes" id="UP000218209"/>
    </source>
</evidence>
<dbReference type="EMBL" id="KV918922">
    <property type="protein sequence ID" value="OSX74993.1"/>
    <property type="molecule type" value="Genomic_DNA"/>
</dbReference>
<dbReference type="GO" id="GO:0006508">
    <property type="term" value="P:proteolysis"/>
    <property type="evidence" value="ECO:0007669"/>
    <property type="project" value="InterPro"/>
</dbReference>
<dbReference type="AlphaFoldDB" id="A0A1X6P2X0"/>
<evidence type="ECO:0000313" key="2">
    <source>
        <dbReference type="EMBL" id="OSX74993.1"/>
    </source>
</evidence>
<dbReference type="Proteomes" id="UP000218209">
    <property type="component" value="Unassembled WGS sequence"/>
</dbReference>
<organism evidence="2 3">
    <name type="scientific">Porphyra umbilicalis</name>
    <name type="common">Purple laver</name>
    <name type="synonym">Red alga</name>
    <dbReference type="NCBI Taxonomy" id="2786"/>
    <lineage>
        <taxon>Eukaryota</taxon>
        <taxon>Rhodophyta</taxon>
        <taxon>Bangiophyceae</taxon>
        <taxon>Bangiales</taxon>
        <taxon>Bangiaceae</taxon>
        <taxon>Porphyra</taxon>
    </lineage>
</organism>
<evidence type="ECO:0000256" key="1">
    <source>
        <dbReference type="SAM" id="SignalP"/>
    </source>
</evidence>
<feature type="signal peptide" evidence="1">
    <location>
        <begin position="1"/>
        <end position="24"/>
    </location>
</feature>
<accession>A0A1X6P2X0</accession>
<sequence length="209" mass="20525">MAPSPRRVAVVAATAAATAASALAAVGASHTDAAPPPPVTGVQVLSLATDCGTVCQATVVAALQSAGCSDLRSFGALRMVAARCPLNDPSASPPASIRAAANSTASAKTAAWMGALPGVTAVDADAVGHGDAPAPTGTMATAAVRRRSPPYFWHLDRINEHDLPLDGVTSSLACYPARGAGVLVLVADTGIAAGHTEFGGRAIAMPGPG</sequence>
<reference evidence="2 3" key="1">
    <citation type="submission" date="2017-03" db="EMBL/GenBank/DDBJ databases">
        <title>WGS assembly of Porphyra umbilicalis.</title>
        <authorList>
            <person name="Brawley S.H."/>
            <person name="Blouin N.A."/>
            <person name="Ficko-Blean E."/>
            <person name="Wheeler G.L."/>
            <person name="Lohr M."/>
            <person name="Goodson H.V."/>
            <person name="Jenkins J.W."/>
            <person name="Blaby-Haas C.E."/>
            <person name="Helliwell K.E."/>
            <person name="Chan C."/>
            <person name="Marriage T."/>
            <person name="Bhattacharya D."/>
            <person name="Klein A.S."/>
            <person name="Badis Y."/>
            <person name="Brodie J."/>
            <person name="Cao Y."/>
            <person name="Collen J."/>
            <person name="Dittami S.M."/>
            <person name="Gachon C.M."/>
            <person name="Green B.R."/>
            <person name="Karpowicz S."/>
            <person name="Kim J.W."/>
            <person name="Kudahl U."/>
            <person name="Lin S."/>
            <person name="Michel G."/>
            <person name="Mittag M."/>
            <person name="Olson B.J."/>
            <person name="Pangilinan J."/>
            <person name="Peng Y."/>
            <person name="Qiu H."/>
            <person name="Shu S."/>
            <person name="Singer J.T."/>
            <person name="Smith A.G."/>
            <person name="Sprecher B.N."/>
            <person name="Wagner V."/>
            <person name="Wang W."/>
            <person name="Wang Z.-Y."/>
            <person name="Yan J."/>
            <person name="Yarish C."/>
            <person name="Zoeuner-Riek S."/>
            <person name="Zhuang Y."/>
            <person name="Zou Y."/>
            <person name="Lindquist E.A."/>
            <person name="Grimwood J."/>
            <person name="Barry K."/>
            <person name="Rokhsar D.S."/>
            <person name="Schmutz J."/>
            <person name="Stiller J.W."/>
            <person name="Grossman A.R."/>
            <person name="Prochnik S.E."/>
        </authorList>
    </citation>
    <scope>NUCLEOTIDE SEQUENCE [LARGE SCALE GENOMIC DNA]</scope>
    <source>
        <strain evidence="2">4086291</strain>
    </source>
</reference>
<name>A0A1X6P2X0_PORUM</name>
<evidence type="ECO:0008006" key="4">
    <source>
        <dbReference type="Google" id="ProtNLM"/>
    </source>
</evidence>
<dbReference type="SUPFAM" id="SSF52743">
    <property type="entry name" value="Subtilisin-like"/>
    <property type="match status" value="1"/>
</dbReference>
<keyword evidence="1" id="KW-0732">Signal</keyword>
<proteinExistence type="predicted"/>